<comment type="caution">
    <text evidence="1">The sequence shown here is derived from an EMBL/GenBank/DDBJ whole genome shotgun (WGS) entry which is preliminary data.</text>
</comment>
<dbReference type="Proteomes" id="UP000824540">
    <property type="component" value="Unassembled WGS sequence"/>
</dbReference>
<evidence type="ECO:0000313" key="1">
    <source>
        <dbReference type="EMBL" id="KAG9335274.1"/>
    </source>
</evidence>
<proteinExistence type="predicted"/>
<gene>
    <name evidence="1" type="ORF">JZ751_005454</name>
</gene>
<reference evidence="1" key="1">
    <citation type="thesis" date="2021" institute="BYU ScholarsArchive" country="Provo, UT, USA">
        <title>Applications of and Algorithms for Genome Assembly and Genomic Analyses with an Emphasis on Marine Teleosts.</title>
        <authorList>
            <person name="Pickett B.D."/>
        </authorList>
    </citation>
    <scope>NUCLEOTIDE SEQUENCE</scope>
    <source>
        <strain evidence="1">HI-2016</strain>
    </source>
</reference>
<name>A0A8T2N5K2_9TELE</name>
<evidence type="ECO:0000313" key="2">
    <source>
        <dbReference type="Proteomes" id="UP000824540"/>
    </source>
</evidence>
<sequence length="95" mass="10873">MDPAGWGSIPSLAIRLIRGRLASCWPHHNSTMHGRLRQHEPTVRRVRSVRLVVQPQREKKQEHHHVNRRSHVLDFSSHSCQGCLGRCCGEVNKLG</sequence>
<accession>A0A8T2N5K2</accession>
<organism evidence="1 2">
    <name type="scientific">Albula glossodonta</name>
    <name type="common">roundjaw bonefish</name>
    <dbReference type="NCBI Taxonomy" id="121402"/>
    <lineage>
        <taxon>Eukaryota</taxon>
        <taxon>Metazoa</taxon>
        <taxon>Chordata</taxon>
        <taxon>Craniata</taxon>
        <taxon>Vertebrata</taxon>
        <taxon>Euteleostomi</taxon>
        <taxon>Actinopterygii</taxon>
        <taxon>Neopterygii</taxon>
        <taxon>Teleostei</taxon>
        <taxon>Albuliformes</taxon>
        <taxon>Albulidae</taxon>
        <taxon>Albula</taxon>
    </lineage>
</organism>
<keyword evidence="2" id="KW-1185">Reference proteome</keyword>
<protein>
    <submittedName>
        <fullName evidence="1">Uncharacterized protein</fullName>
    </submittedName>
</protein>
<dbReference type="EMBL" id="JAFBMS010000125">
    <property type="protein sequence ID" value="KAG9335274.1"/>
    <property type="molecule type" value="Genomic_DNA"/>
</dbReference>
<dbReference type="AlphaFoldDB" id="A0A8T2N5K2"/>